<sequence>MAHGDHKIGIDDIIATADMIEKTVGQLEDAQRTANTKSQDLVTGAWQTPGASATFQGKWTEWNDGLTKMMAVGPEFAQWLRNYARDAEGLDSAYSKA</sequence>
<dbReference type="InterPro" id="IPR036689">
    <property type="entry name" value="ESAT-6-like_sf"/>
</dbReference>
<dbReference type="SUPFAM" id="SSF140453">
    <property type="entry name" value="EsxAB dimer-like"/>
    <property type="match status" value="1"/>
</dbReference>
<organism evidence="1 2">
    <name type="scientific">Nocardioides iriomotensis</name>
    <dbReference type="NCBI Taxonomy" id="715784"/>
    <lineage>
        <taxon>Bacteria</taxon>
        <taxon>Bacillati</taxon>
        <taxon>Actinomycetota</taxon>
        <taxon>Actinomycetes</taxon>
        <taxon>Propionibacteriales</taxon>
        <taxon>Nocardioidaceae</taxon>
        <taxon>Nocardioides</taxon>
    </lineage>
</organism>
<dbReference type="RefSeq" id="WP_129986584.1">
    <property type="nucleotide sequence ID" value="NZ_SDPU01000020.1"/>
</dbReference>
<accession>A0A4Q5J5L8</accession>
<gene>
    <name evidence="1" type="ORF">ETU37_07260</name>
</gene>
<dbReference type="EMBL" id="SDPU01000020">
    <property type="protein sequence ID" value="RYU12765.1"/>
    <property type="molecule type" value="Genomic_DNA"/>
</dbReference>
<comment type="caution">
    <text evidence="1">The sequence shown here is derived from an EMBL/GenBank/DDBJ whole genome shotgun (WGS) entry which is preliminary data.</text>
</comment>
<reference evidence="1 2" key="1">
    <citation type="submission" date="2019-01" db="EMBL/GenBank/DDBJ databases">
        <title>Nocardioides guangzhouensis sp. nov., an actinobacterium isolated from soil.</title>
        <authorList>
            <person name="Fu Y."/>
            <person name="Cai Y."/>
            <person name="Lin Z."/>
            <person name="Chen P."/>
        </authorList>
    </citation>
    <scope>NUCLEOTIDE SEQUENCE [LARGE SCALE GENOMIC DNA]</scope>
    <source>
        <strain evidence="1 2">NBRC 105384</strain>
    </source>
</reference>
<dbReference type="Proteomes" id="UP000291189">
    <property type="component" value="Unassembled WGS sequence"/>
</dbReference>
<dbReference type="AlphaFoldDB" id="A0A4Q5J5L8"/>
<evidence type="ECO:0000313" key="2">
    <source>
        <dbReference type="Proteomes" id="UP000291189"/>
    </source>
</evidence>
<evidence type="ECO:0008006" key="3">
    <source>
        <dbReference type="Google" id="ProtNLM"/>
    </source>
</evidence>
<keyword evidence="2" id="KW-1185">Reference proteome</keyword>
<name>A0A4Q5J5L8_9ACTN</name>
<dbReference type="Gene3D" id="1.10.287.1060">
    <property type="entry name" value="ESAT-6-like"/>
    <property type="match status" value="1"/>
</dbReference>
<protein>
    <recommendedName>
        <fullName evidence="3">WXG100 family type VII secretion target</fullName>
    </recommendedName>
</protein>
<dbReference type="OrthoDB" id="3788816at2"/>
<proteinExistence type="predicted"/>
<evidence type="ECO:0000313" key="1">
    <source>
        <dbReference type="EMBL" id="RYU12765.1"/>
    </source>
</evidence>